<organism evidence="1 2">
    <name type="scientific">Dorcoceras hygrometricum</name>
    <dbReference type="NCBI Taxonomy" id="472368"/>
    <lineage>
        <taxon>Eukaryota</taxon>
        <taxon>Viridiplantae</taxon>
        <taxon>Streptophyta</taxon>
        <taxon>Embryophyta</taxon>
        <taxon>Tracheophyta</taxon>
        <taxon>Spermatophyta</taxon>
        <taxon>Magnoliopsida</taxon>
        <taxon>eudicotyledons</taxon>
        <taxon>Gunneridae</taxon>
        <taxon>Pentapetalae</taxon>
        <taxon>asterids</taxon>
        <taxon>lamiids</taxon>
        <taxon>Lamiales</taxon>
        <taxon>Gesneriaceae</taxon>
        <taxon>Didymocarpoideae</taxon>
        <taxon>Trichosporeae</taxon>
        <taxon>Loxocarpinae</taxon>
        <taxon>Dorcoceras</taxon>
    </lineage>
</organism>
<keyword evidence="2" id="KW-1185">Reference proteome</keyword>
<evidence type="ECO:0000313" key="1">
    <source>
        <dbReference type="EMBL" id="KZV48885.1"/>
    </source>
</evidence>
<dbReference type="EMBL" id="KQ993804">
    <property type="protein sequence ID" value="KZV48885.1"/>
    <property type="molecule type" value="Genomic_DNA"/>
</dbReference>
<name>A0A2Z7CR91_9LAMI</name>
<sequence length="82" mass="9667">MREMNPIRMSINCSYHPFVCLMESSYLSQRLESNHIVDIWCNAAYIGYDHIQDQKFWGCIRIDIFNYVHPGRKGHLSETNAT</sequence>
<protein>
    <submittedName>
        <fullName evidence="1">Uncharacterized protein</fullName>
    </submittedName>
</protein>
<dbReference type="Proteomes" id="UP000250235">
    <property type="component" value="Unassembled WGS sequence"/>
</dbReference>
<dbReference type="AlphaFoldDB" id="A0A2Z7CR91"/>
<proteinExistence type="predicted"/>
<evidence type="ECO:0000313" key="2">
    <source>
        <dbReference type="Proteomes" id="UP000250235"/>
    </source>
</evidence>
<reference evidence="1 2" key="1">
    <citation type="journal article" date="2015" name="Proc. Natl. Acad. Sci. U.S.A.">
        <title>The resurrection genome of Boea hygrometrica: A blueprint for survival of dehydration.</title>
        <authorList>
            <person name="Xiao L."/>
            <person name="Yang G."/>
            <person name="Zhang L."/>
            <person name="Yang X."/>
            <person name="Zhao S."/>
            <person name="Ji Z."/>
            <person name="Zhou Q."/>
            <person name="Hu M."/>
            <person name="Wang Y."/>
            <person name="Chen M."/>
            <person name="Xu Y."/>
            <person name="Jin H."/>
            <person name="Xiao X."/>
            <person name="Hu G."/>
            <person name="Bao F."/>
            <person name="Hu Y."/>
            <person name="Wan P."/>
            <person name="Li L."/>
            <person name="Deng X."/>
            <person name="Kuang T."/>
            <person name="Xiang C."/>
            <person name="Zhu J.K."/>
            <person name="Oliver M.J."/>
            <person name="He Y."/>
        </authorList>
    </citation>
    <scope>NUCLEOTIDE SEQUENCE [LARGE SCALE GENOMIC DNA]</scope>
    <source>
        <strain evidence="2">cv. XS01</strain>
    </source>
</reference>
<gene>
    <name evidence="1" type="ORF">F511_16692</name>
</gene>
<accession>A0A2Z7CR91</accession>